<evidence type="ECO:0000313" key="3">
    <source>
        <dbReference type="EMBL" id="QCD94416.1"/>
    </source>
</evidence>
<keyword evidence="4" id="KW-1185">Reference proteome</keyword>
<keyword evidence="1" id="KW-0175">Coiled coil</keyword>
<reference evidence="3 4" key="1">
    <citation type="submission" date="2019-04" db="EMBL/GenBank/DDBJ databases">
        <title>An improved genome assembly and genetic linkage map for asparagus bean, Vigna unguiculata ssp. sesquipedialis.</title>
        <authorList>
            <person name="Xia Q."/>
            <person name="Zhang R."/>
            <person name="Dong Y."/>
        </authorList>
    </citation>
    <scope>NUCLEOTIDE SEQUENCE [LARGE SCALE GENOMIC DNA]</scope>
    <source>
        <tissue evidence="3">Leaf</tissue>
    </source>
</reference>
<feature type="region of interest" description="Disordered" evidence="2">
    <location>
        <begin position="1"/>
        <end position="58"/>
    </location>
</feature>
<evidence type="ECO:0000256" key="2">
    <source>
        <dbReference type="SAM" id="MobiDB-lite"/>
    </source>
</evidence>
<protein>
    <submittedName>
        <fullName evidence="3">Uncharacterized protein</fullName>
    </submittedName>
</protein>
<dbReference type="AlphaFoldDB" id="A0A4D6M2K1"/>
<dbReference type="EMBL" id="CP039349">
    <property type="protein sequence ID" value="QCD94416.1"/>
    <property type="molecule type" value="Genomic_DNA"/>
</dbReference>
<sequence>MIARAPVPPSPPSQPMHFHHSLHHPVRPVKTLPQHNTSERPPHPKYHHPKQTGPKSSRRFSFLPFRLSSVSLPKLKAPNNLKCFFLDLLVGFPFRRSASPPFRLSSVSPQIMRGVHIDVTLKRIEAAMGLYDSFLRIKTRKEKLRQLSDANNIQQNQQNLKKEMEEYRTEMVLHKKKLKQELEVEVRDQWKAYFSDNSDSETYD</sequence>
<name>A0A4D6M2K1_VIGUN</name>
<organism evidence="3 4">
    <name type="scientific">Vigna unguiculata</name>
    <name type="common">Cowpea</name>
    <dbReference type="NCBI Taxonomy" id="3917"/>
    <lineage>
        <taxon>Eukaryota</taxon>
        <taxon>Viridiplantae</taxon>
        <taxon>Streptophyta</taxon>
        <taxon>Embryophyta</taxon>
        <taxon>Tracheophyta</taxon>
        <taxon>Spermatophyta</taxon>
        <taxon>Magnoliopsida</taxon>
        <taxon>eudicotyledons</taxon>
        <taxon>Gunneridae</taxon>
        <taxon>Pentapetalae</taxon>
        <taxon>rosids</taxon>
        <taxon>fabids</taxon>
        <taxon>Fabales</taxon>
        <taxon>Fabaceae</taxon>
        <taxon>Papilionoideae</taxon>
        <taxon>50 kb inversion clade</taxon>
        <taxon>NPAAA clade</taxon>
        <taxon>indigoferoid/millettioid clade</taxon>
        <taxon>Phaseoleae</taxon>
        <taxon>Vigna</taxon>
    </lineage>
</organism>
<accession>A0A4D6M2K1</accession>
<feature type="compositionally biased region" description="Basic residues" evidence="2">
    <location>
        <begin position="17"/>
        <end position="27"/>
    </location>
</feature>
<evidence type="ECO:0000313" key="4">
    <source>
        <dbReference type="Proteomes" id="UP000501690"/>
    </source>
</evidence>
<proteinExistence type="predicted"/>
<dbReference type="Proteomes" id="UP000501690">
    <property type="component" value="Linkage Group LG5"/>
</dbReference>
<feature type="coiled-coil region" evidence="1">
    <location>
        <begin position="150"/>
        <end position="177"/>
    </location>
</feature>
<gene>
    <name evidence="3" type="ORF">DEO72_LG5g2500</name>
</gene>
<feature type="compositionally biased region" description="Pro residues" evidence="2">
    <location>
        <begin position="1"/>
        <end position="14"/>
    </location>
</feature>
<evidence type="ECO:0000256" key="1">
    <source>
        <dbReference type="SAM" id="Coils"/>
    </source>
</evidence>